<dbReference type="Gene3D" id="3.40.50.300">
    <property type="entry name" value="P-loop containing nucleotide triphosphate hydrolases"/>
    <property type="match status" value="1"/>
</dbReference>
<keyword evidence="3" id="KW-1185">Reference proteome</keyword>
<proteinExistence type="predicted"/>
<dbReference type="Proteomes" id="UP001472677">
    <property type="component" value="Unassembled WGS sequence"/>
</dbReference>
<protein>
    <submittedName>
        <fullName evidence="2">Uncharacterized protein</fullName>
    </submittedName>
</protein>
<reference evidence="2 3" key="1">
    <citation type="journal article" date="2024" name="G3 (Bethesda)">
        <title>Genome assembly of Hibiscus sabdariffa L. provides insights into metabolisms of medicinal natural products.</title>
        <authorList>
            <person name="Kim T."/>
        </authorList>
    </citation>
    <scope>NUCLEOTIDE SEQUENCE [LARGE SCALE GENOMIC DNA]</scope>
    <source>
        <strain evidence="2">TK-2024</strain>
        <tissue evidence="2">Old leaves</tissue>
    </source>
</reference>
<dbReference type="InterPro" id="IPR027417">
    <property type="entry name" value="P-loop_NTPase"/>
</dbReference>
<evidence type="ECO:0000313" key="2">
    <source>
        <dbReference type="EMBL" id="KAK8575202.1"/>
    </source>
</evidence>
<evidence type="ECO:0000313" key="3">
    <source>
        <dbReference type="Proteomes" id="UP001472677"/>
    </source>
</evidence>
<feature type="compositionally biased region" description="Polar residues" evidence="1">
    <location>
        <begin position="197"/>
        <end position="208"/>
    </location>
</feature>
<accession>A0ABR2FAC9</accession>
<dbReference type="SUPFAM" id="SSF52540">
    <property type="entry name" value="P-loop containing nucleoside triphosphate hydrolases"/>
    <property type="match status" value="1"/>
</dbReference>
<dbReference type="EMBL" id="JBBPBM010000007">
    <property type="protein sequence ID" value="KAK8575202.1"/>
    <property type="molecule type" value="Genomic_DNA"/>
</dbReference>
<sequence length="215" mass="22925">MGSYRAYEDHDYLFKLVLIGDSGVGKSNLLTRFSKICSAFNLSLPLGLSLQLEIFMSIIRLLKLRFGMLLDKKAENSDTVVSDGSPAPQISESNDVLPEDIPITEQQAVDVSYKDSSLADVIVDTPTVEVPGSMLHATTEPSAVTNGGDTVETVIENASGDTDHHGEGLSDLVVPSGGEIAHSIDIENASSGGDVPSATTNRHTMVTRSSEKLVY</sequence>
<evidence type="ECO:0000256" key="1">
    <source>
        <dbReference type="SAM" id="MobiDB-lite"/>
    </source>
</evidence>
<gene>
    <name evidence="2" type="ORF">V6N12_062878</name>
</gene>
<name>A0ABR2FAC9_9ROSI</name>
<organism evidence="2 3">
    <name type="scientific">Hibiscus sabdariffa</name>
    <name type="common">roselle</name>
    <dbReference type="NCBI Taxonomy" id="183260"/>
    <lineage>
        <taxon>Eukaryota</taxon>
        <taxon>Viridiplantae</taxon>
        <taxon>Streptophyta</taxon>
        <taxon>Embryophyta</taxon>
        <taxon>Tracheophyta</taxon>
        <taxon>Spermatophyta</taxon>
        <taxon>Magnoliopsida</taxon>
        <taxon>eudicotyledons</taxon>
        <taxon>Gunneridae</taxon>
        <taxon>Pentapetalae</taxon>
        <taxon>rosids</taxon>
        <taxon>malvids</taxon>
        <taxon>Malvales</taxon>
        <taxon>Malvaceae</taxon>
        <taxon>Malvoideae</taxon>
        <taxon>Hibiscus</taxon>
    </lineage>
</organism>
<comment type="caution">
    <text evidence="2">The sequence shown here is derived from an EMBL/GenBank/DDBJ whole genome shotgun (WGS) entry which is preliminary data.</text>
</comment>
<feature type="region of interest" description="Disordered" evidence="1">
    <location>
        <begin position="186"/>
        <end position="215"/>
    </location>
</feature>